<feature type="non-terminal residue" evidence="2">
    <location>
        <position position="1"/>
    </location>
</feature>
<evidence type="ECO:0000259" key="1">
    <source>
        <dbReference type="Pfam" id="PF00005"/>
    </source>
</evidence>
<protein>
    <recommendedName>
        <fullName evidence="1">ABC transporter domain-containing protein</fullName>
    </recommendedName>
</protein>
<sequence>FVFQSYNLLPVLSAVENVELPLLLAGVKPRDARGRAQEALALVGLVGEAPKRPAEMSGGQQQRVTIARALANEPAIVWADEPTGNLDSENATEVIDLLCRLNKEKSQTFVIVTHDLAVGRKTNRILRMADGQIVEELLTSSR</sequence>
<dbReference type="InterPro" id="IPR003439">
    <property type="entry name" value="ABC_transporter-like_ATP-bd"/>
</dbReference>
<dbReference type="Pfam" id="PF00005">
    <property type="entry name" value="ABC_tran"/>
    <property type="match status" value="1"/>
</dbReference>
<dbReference type="PANTHER" id="PTHR42798:SF2">
    <property type="entry name" value="ABC TRANSPORTER ATP-BINDING PROTEIN MG467-RELATED"/>
    <property type="match status" value="1"/>
</dbReference>
<gene>
    <name evidence="2" type="ORF">S01H1_04910</name>
</gene>
<dbReference type="AlphaFoldDB" id="X0RKV0"/>
<feature type="domain" description="ABC transporter" evidence="1">
    <location>
        <begin position="2"/>
        <end position="83"/>
    </location>
</feature>
<dbReference type="Gene3D" id="3.40.50.300">
    <property type="entry name" value="P-loop containing nucleotide triphosphate hydrolases"/>
    <property type="match status" value="1"/>
</dbReference>
<dbReference type="GO" id="GO:0005524">
    <property type="term" value="F:ATP binding"/>
    <property type="evidence" value="ECO:0007669"/>
    <property type="project" value="InterPro"/>
</dbReference>
<dbReference type="SUPFAM" id="SSF52540">
    <property type="entry name" value="P-loop containing nucleoside triphosphate hydrolases"/>
    <property type="match status" value="1"/>
</dbReference>
<accession>X0RKV0</accession>
<name>X0RKV0_9ZZZZ</name>
<organism evidence="2">
    <name type="scientific">marine sediment metagenome</name>
    <dbReference type="NCBI Taxonomy" id="412755"/>
    <lineage>
        <taxon>unclassified sequences</taxon>
        <taxon>metagenomes</taxon>
        <taxon>ecological metagenomes</taxon>
    </lineage>
</organism>
<dbReference type="InterPro" id="IPR027417">
    <property type="entry name" value="P-loop_NTPase"/>
</dbReference>
<dbReference type="GO" id="GO:0016887">
    <property type="term" value="F:ATP hydrolysis activity"/>
    <property type="evidence" value="ECO:0007669"/>
    <property type="project" value="InterPro"/>
</dbReference>
<comment type="caution">
    <text evidence="2">The sequence shown here is derived from an EMBL/GenBank/DDBJ whole genome shotgun (WGS) entry which is preliminary data.</text>
</comment>
<evidence type="ECO:0000313" key="2">
    <source>
        <dbReference type="EMBL" id="GAF69439.1"/>
    </source>
</evidence>
<dbReference type="PANTHER" id="PTHR42798">
    <property type="entry name" value="LIPOPROTEIN-RELEASING SYSTEM ATP-BINDING PROTEIN LOLD"/>
    <property type="match status" value="1"/>
</dbReference>
<proteinExistence type="predicted"/>
<dbReference type="EMBL" id="BARS01002567">
    <property type="protein sequence ID" value="GAF69439.1"/>
    <property type="molecule type" value="Genomic_DNA"/>
</dbReference>
<reference evidence="2" key="1">
    <citation type="journal article" date="2014" name="Front. Microbiol.">
        <title>High frequency of phylogenetically diverse reductive dehalogenase-homologous genes in deep subseafloor sedimentary metagenomes.</title>
        <authorList>
            <person name="Kawai M."/>
            <person name="Futagami T."/>
            <person name="Toyoda A."/>
            <person name="Takaki Y."/>
            <person name="Nishi S."/>
            <person name="Hori S."/>
            <person name="Arai W."/>
            <person name="Tsubouchi T."/>
            <person name="Morono Y."/>
            <person name="Uchiyama I."/>
            <person name="Ito T."/>
            <person name="Fujiyama A."/>
            <person name="Inagaki F."/>
            <person name="Takami H."/>
        </authorList>
    </citation>
    <scope>NUCLEOTIDE SEQUENCE</scope>
    <source>
        <strain evidence="2">Expedition CK06-06</strain>
    </source>
</reference>